<dbReference type="InterPro" id="IPR008489">
    <property type="entry name" value="DUF771"/>
</dbReference>
<dbReference type="RefSeq" id="WP_053582565.1">
    <property type="nucleotide sequence ID" value="NZ_LGRV01000003.1"/>
</dbReference>
<dbReference type="Pfam" id="PF05595">
    <property type="entry name" value="DUF771"/>
    <property type="match status" value="1"/>
</dbReference>
<organism evidence="1 2">
    <name type="scientific">Lysinibacillus contaminans</name>
    <dbReference type="NCBI Taxonomy" id="1293441"/>
    <lineage>
        <taxon>Bacteria</taxon>
        <taxon>Bacillati</taxon>
        <taxon>Bacillota</taxon>
        <taxon>Bacilli</taxon>
        <taxon>Bacillales</taxon>
        <taxon>Bacillaceae</taxon>
        <taxon>Lysinibacillus</taxon>
    </lineage>
</organism>
<evidence type="ECO:0008006" key="3">
    <source>
        <dbReference type="Google" id="ProtNLM"/>
    </source>
</evidence>
<proteinExistence type="predicted"/>
<evidence type="ECO:0000313" key="2">
    <source>
        <dbReference type="Proteomes" id="UP000050668"/>
    </source>
</evidence>
<comment type="caution">
    <text evidence="1">The sequence shown here is derived from an EMBL/GenBank/DDBJ whole genome shotgun (WGS) entry which is preliminary data.</text>
</comment>
<protein>
    <recommendedName>
        <fullName evidence="3">DUF771 domain-containing protein</fullName>
    </recommendedName>
</protein>
<dbReference type="Proteomes" id="UP000050668">
    <property type="component" value="Unassembled WGS sequence"/>
</dbReference>
<reference evidence="2" key="1">
    <citation type="submission" date="2015-07" db="EMBL/GenBank/DDBJ databases">
        <title>Fjat-14205 dsm 2895.</title>
        <authorList>
            <person name="Liu B."/>
            <person name="Wang J."/>
            <person name="Zhu Y."/>
            <person name="Liu G."/>
            <person name="Chen Q."/>
            <person name="Chen Z."/>
            <person name="Lan J."/>
            <person name="Che J."/>
            <person name="Ge C."/>
            <person name="Shi H."/>
            <person name="Pan Z."/>
            <person name="Liu X."/>
        </authorList>
    </citation>
    <scope>NUCLEOTIDE SEQUENCE [LARGE SCALE GENOMIC DNA]</scope>
    <source>
        <strain evidence="2">DSM 25560</strain>
    </source>
</reference>
<keyword evidence="2" id="KW-1185">Reference proteome</keyword>
<evidence type="ECO:0000313" key="1">
    <source>
        <dbReference type="EMBL" id="KOS67754.1"/>
    </source>
</evidence>
<dbReference type="EMBL" id="LGRV01000003">
    <property type="protein sequence ID" value="KOS67754.1"/>
    <property type="molecule type" value="Genomic_DNA"/>
</dbReference>
<name>A0ABR5K036_9BACI</name>
<gene>
    <name evidence="1" type="ORF">AEA09_03720</name>
</gene>
<sequence length="110" mass="13126">MQQKLNLNVTVQIPEGYVIVDKFELEELQKNQLDGVYWSMQDLQGHVNRKQDWIKENILYIPKFKKELDASLGGFVFYPYKKGQPWSFHAKRMMKFLDENFSAIHDSKQK</sequence>
<accession>A0ABR5K036</accession>